<sequence>MRIGFDAKRAVSNFTGLGNYSRFVISNMMKYYPDNEYRMFIPKLPSESHTETIANEEEYYSLKNTRKPFWRTLGILKDIKREKIDLYHGLSNELPYHINQTDVKSVLTMHDLIFLRYPQFYGRIDRNIYNIKARYSCKAADKIVAVSECTKRDIVHYYGTDPSKIEVVYQGCFPIFREEVTELKKNEIKKKYNLPSEYLLSVGSIEERKNILLIVKALRQIPDIHFYAIGKKRKYARLVQQYADDNGLSDRVHMISNVPLTDLPAMMQLATTFIYPSLYEGFGIPVIEAINSGVPVIGATGSCLEEAGGPDSIYVNPHDEDELAHQIRRLLDDNTLRTEMIKNGREYVKRFSDEVCTRDMMAVYSSLF</sequence>
<evidence type="ECO:0000313" key="4">
    <source>
        <dbReference type="EMBL" id="MBB4037506.1"/>
    </source>
</evidence>
<dbReference type="InterPro" id="IPR001296">
    <property type="entry name" value="Glyco_trans_1"/>
</dbReference>
<keyword evidence="1 4" id="KW-0808">Transferase</keyword>
<dbReference type="Pfam" id="PF00534">
    <property type="entry name" value="Glycos_transf_1"/>
    <property type="match status" value="1"/>
</dbReference>
<reference evidence="4 5" key="1">
    <citation type="submission" date="2020-08" db="EMBL/GenBank/DDBJ databases">
        <title>Genomic Encyclopedia of Type Strains, Phase IV (KMG-IV): sequencing the most valuable type-strain genomes for metagenomic binning, comparative biology and taxonomic classification.</title>
        <authorList>
            <person name="Goeker M."/>
        </authorList>
    </citation>
    <scope>NUCLEOTIDE SEQUENCE [LARGE SCALE GENOMIC DNA]</scope>
    <source>
        <strain evidence="4 5">DSM 104969</strain>
    </source>
</reference>
<evidence type="ECO:0000256" key="1">
    <source>
        <dbReference type="ARBA" id="ARBA00022679"/>
    </source>
</evidence>
<dbReference type="EMBL" id="JACIEP010000014">
    <property type="protein sequence ID" value="MBB4037506.1"/>
    <property type="molecule type" value="Genomic_DNA"/>
</dbReference>
<name>A0A840CQ09_9BACT</name>
<comment type="caution">
    <text evidence="4">The sequence shown here is derived from an EMBL/GenBank/DDBJ whole genome shotgun (WGS) entry which is preliminary data.</text>
</comment>
<dbReference type="RefSeq" id="WP_183308348.1">
    <property type="nucleotide sequence ID" value="NZ_JACIEP010000014.1"/>
</dbReference>
<dbReference type="Gene3D" id="3.40.50.2000">
    <property type="entry name" value="Glycogen Phosphorylase B"/>
    <property type="match status" value="2"/>
</dbReference>
<evidence type="ECO:0000259" key="3">
    <source>
        <dbReference type="Pfam" id="PF13439"/>
    </source>
</evidence>
<feature type="domain" description="Glycosyl transferase family 1" evidence="2">
    <location>
        <begin position="186"/>
        <end position="346"/>
    </location>
</feature>
<feature type="domain" description="Glycosyltransferase subfamily 4-like N-terminal" evidence="3">
    <location>
        <begin position="47"/>
        <end position="171"/>
    </location>
</feature>
<keyword evidence="5" id="KW-1185">Reference proteome</keyword>
<organism evidence="4 5">
    <name type="scientific">Dysgonomonas hofstadii</name>
    <dbReference type="NCBI Taxonomy" id="637886"/>
    <lineage>
        <taxon>Bacteria</taxon>
        <taxon>Pseudomonadati</taxon>
        <taxon>Bacteroidota</taxon>
        <taxon>Bacteroidia</taxon>
        <taxon>Bacteroidales</taxon>
        <taxon>Dysgonomonadaceae</taxon>
        <taxon>Dysgonomonas</taxon>
    </lineage>
</organism>
<dbReference type="PANTHER" id="PTHR46401:SF2">
    <property type="entry name" value="GLYCOSYLTRANSFERASE WBBK-RELATED"/>
    <property type="match status" value="1"/>
</dbReference>
<dbReference type="SUPFAM" id="SSF53756">
    <property type="entry name" value="UDP-Glycosyltransferase/glycogen phosphorylase"/>
    <property type="match status" value="1"/>
</dbReference>
<protein>
    <submittedName>
        <fullName evidence="4">Glycosyltransferase involved in cell wall biosynthesis</fullName>
    </submittedName>
</protein>
<dbReference type="InterPro" id="IPR028098">
    <property type="entry name" value="Glyco_trans_4-like_N"/>
</dbReference>
<dbReference type="CDD" id="cd03809">
    <property type="entry name" value="GT4_MtfB-like"/>
    <property type="match status" value="1"/>
</dbReference>
<dbReference type="GO" id="GO:0009103">
    <property type="term" value="P:lipopolysaccharide biosynthetic process"/>
    <property type="evidence" value="ECO:0007669"/>
    <property type="project" value="TreeGrafter"/>
</dbReference>
<dbReference type="Proteomes" id="UP000555103">
    <property type="component" value="Unassembled WGS sequence"/>
</dbReference>
<dbReference type="GO" id="GO:0016757">
    <property type="term" value="F:glycosyltransferase activity"/>
    <property type="evidence" value="ECO:0007669"/>
    <property type="project" value="InterPro"/>
</dbReference>
<proteinExistence type="predicted"/>
<dbReference type="Pfam" id="PF13439">
    <property type="entry name" value="Glyco_transf_4"/>
    <property type="match status" value="1"/>
</dbReference>
<dbReference type="AlphaFoldDB" id="A0A840CQ09"/>
<accession>A0A840CQ09</accession>
<gene>
    <name evidence="4" type="ORF">GGR21_003423</name>
</gene>
<evidence type="ECO:0000259" key="2">
    <source>
        <dbReference type="Pfam" id="PF00534"/>
    </source>
</evidence>
<dbReference type="PANTHER" id="PTHR46401">
    <property type="entry name" value="GLYCOSYLTRANSFERASE WBBK-RELATED"/>
    <property type="match status" value="1"/>
</dbReference>
<evidence type="ECO:0000313" key="5">
    <source>
        <dbReference type="Proteomes" id="UP000555103"/>
    </source>
</evidence>